<evidence type="ECO:0000256" key="2">
    <source>
        <dbReference type="ARBA" id="ARBA00022664"/>
    </source>
</evidence>
<dbReference type="AlphaFoldDB" id="A0A1V9ZEV5"/>
<dbReference type="PANTHER" id="PTHR15245:SF20">
    <property type="entry name" value="SYMPLEKIN"/>
    <property type="match status" value="1"/>
</dbReference>
<dbReference type="Proteomes" id="UP000243579">
    <property type="component" value="Unassembled WGS sequence"/>
</dbReference>
<sequence>MSRVVDLVNEAHLIIDATDKVAVLHKLKEAVLERSPPPTLDEYKVAMEGLTAMASERNVNVVKAITQFIDDAMDPARNAQIKVPAVVAETRLALFQSVSAVLTINSGPSAVRKAIKLLDKHISPAIYSVWVQPLHALDEVMWARLLDAVQIVQVLLDQLQDADAVVLAARLLETTALHFSHAVDSVHWDPARSNVQPDAVNLKLVPPGHRFVHAEAVATVGASIVHTLCDRLTKAPRHAMLVFGRREYVTFIHSLSLLACFRVDFAAVVVPCLLNFPTALDAVNPAFHKTLVHALKANLIKLLRLPLPSHLQEDMTNTLFEMDASKRALEALSTSKKKRRKYVAAPSDASLKNVKRDDAKRRMQYEQAASKRVKRADEPGPALPAPVERPAAITGEALVNLPSDHVVQFVLNNMANLPPVAPLTAAGAKLELLHTPSGLKDRITAMLARLATPSSVLALAQNAKKVAAARRDPRLRRDAATTQAEAPSLLAVFDDAGLESVTNVICANAQTLVEPIIAVTKDEVTREYNAIRVNIKPVSDEWCRQMAHLSVARMLENEYGILTSGHEGLREALVCRLATSRWLHEEGVRDTKSVHKVVVDFVGESLHKRHMILVSLAYHEYTRALFDSMATPPFDSGRYPRLLKLVCAMLPARLDPTAAADKKLFYAILAHLPGLTEDVLAMLAKQLADATDSQRLVMGVSALRNFIMERTAGQEACLHVLLHFATHVEEAIRNLTIRCLANQIYPLPKMHGIIEEHAMELMASLCVAPVGNDNADDEDVDEALGVETDAEPAVPEPLTTPVPLSPRRKYYLERVSSTASVDAALLAFAKQLQKEHDFSIAPESEAHVLQRMELFLALCAKKPELFARFVSTYAAASPPVQHVLVTSVDKLIRHLKQREGDAVVLAQLQPFPAAALDFVAHVVRLLASLSREPATLVAPVLALYEAHAEVPDAVSLLIPLVSEMGTDVFLPLLPRLFQLPAARLVETMTKLLAPIPLKVDPAALLLALHHVPDEAEKQKTVLKAIGMCLEHPAVFTSDVFLAVVSALVQETPIPKFTLRTMIQAVQLYTKLRKPMAASLEALARRELWAMDDTLWKGFMKCSVVVQPYSFPVLLQLPLAQGRSILEMDEGKDLREPLQAFCAKQTDVPVSADWRAYLELDAPLVKTEDSDADVVVKTEDTDVDVKVEDAATRNA</sequence>
<gene>
    <name evidence="7" type="ORF">ACHHYP_15425</name>
</gene>
<dbReference type="PANTHER" id="PTHR15245">
    <property type="entry name" value="SYMPLEKIN-RELATED"/>
    <property type="match status" value="1"/>
</dbReference>
<name>A0A1V9ZEV5_ACHHY</name>
<evidence type="ECO:0000259" key="6">
    <source>
        <dbReference type="Pfam" id="PF12295"/>
    </source>
</evidence>
<dbReference type="Pfam" id="PF12295">
    <property type="entry name" value="Symplekin_C"/>
    <property type="match status" value="1"/>
</dbReference>
<keyword evidence="3" id="KW-0539">Nucleus</keyword>
<dbReference type="Gene3D" id="1.25.10.10">
    <property type="entry name" value="Leucine-rich Repeat Variant"/>
    <property type="match status" value="1"/>
</dbReference>
<dbReference type="GO" id="GO:0005847">
    <property type="term" value="C:mRNA cleavage and polyadenylation specificity factor complex"/>
    <property type="evidence" value="ECO:0007669"/>
    <property type="project" value="TreeGrafter"/>
</dbReference>
<dbReference type="OrthoDB" id="331600at2759"/>
<dbReference type="Pfam" id="PF11935">
    <property type="entry name" value="SYMPK_PTA1_N"/>
    <property type="match status" value="1"/>
</dbReference>
<reference evidence="7 8" key="1">
    <citation type="journal article" date="2014" name="Genome Biol. Evol.">
        <title>The secreted proteins of Achlya hypogyna and Thraustotheca clavata identify the ancestral oomycete secretome and reveal gene acquisitions by horizontal gene transfer.</title>
        <authorList>
            <person name="Misner I."/>
            <person name="Blouin N."/>
            <person name="Leonard G."/>
            <person name="Richards T.A."/>
            <person name="Lane C.E."/>
        </authorList>
    </citation>
    <scope>NUCLEOTIDE SEQUENCE [LARGE SCALE GENOMIC DNA]</scope>
    <source>
        <strain evidence="7 8">ATCC 48635</strain>
    </source>
</reference>
<dbReference type="InterPro" id="IPR011989">
    <property type="entry name" value="ARM-like"/>
</dbReference>
<protein>
    <recommendedName>
        <fullName evidence="9">Symplekin</fullName>
    </recommendedName>
</protein>
<evidence type="ECO:0008006" key="9">
    <source>
        <dbReference type="Google" id="ProtNLM"/>
    </source>
</evidence>
<dbReference type="GO" id="GO:0006397">
    <property type="term" value="P:mRNA processing"/>
    <property type="evidence" value="ECO:0007669"/>
    <property type="project" value="UniProtKB-KW"/>
</dbReference>
<keyword evidence="8" id="KW-1185">Reference proteome</keyword>
<organism evidence="7 8">
    <name type="scientific">Achlya hypogyna</name>
    <name type="common">Oomycete</name>
    <name type="synonym">Protoachlya hypogyna</name>
    <dbReference type="NCBI Taxonomy" id="1202772"/>
    <lineage>
        <taxon>Eukaryota</taxon>
        <taxon>Sar</taxon>
        <taxon>Stramenopiles</taxon>
        <taxon>Oomycota</taxon>
        <taxon>Saprolegniomycetes</taxon>
        <taxon>Saprolegniales</taxon>
        <taxon>Achlyaceae</taxon>
        <taxon>Achlya</taxon>
    </lineage>
</organism>
<proteinExistence type="predicted"/>
<comment type="subcellular location">
    <subcellularLocation>
        <location evidence="1">Nucleus</location>
    </subcellularLocation>
</comment>
<evidence type="ECO:0000256" key="1">
    <source>
        <dbReference type="ARBA" id="ARBA00004123"/>
    </source>
</evidence>
<dbReference type="InterPro" id="IPR022075">
    <property type="entry name" value="Symplekin_C"/>
</dbReference>
<accession>A0A1V9ZEV5</accession>
<dbReference type="InterPro" id="IPR021850">
    <property type="entry name" value="Symplekin/Pta1"/>
</dbReference>
<comment type="caution">
    <text evidence="7">The sequence shown here is derived from an EMBL/GenBank/DDBJ whole genome shotgun (WGS) entry which is preliminary data.</text>
</comment>
<dbReference type="InterPro" id="IPR032460">
    <property type="entry name" value="Symplekin/Pta1_N"/>
</dbReference>
<feature type="domain" description="Symplekin/Pta1 N-terminal" evidence="5">
    <location>
        <begin position="156"/>
        <end position="340"/>
    </location>
</feature>
<dbReference type="STRING" id="1202772.A0A1V9ZEV5"/>
<evidence type="ECO:0000313" key="8">
    <source>
        <dbReference type="Proteomes" id="UP000243579"/>
    </source>
</evidence>
<keyword evidence="2" id="KW-0507">mRNA processing</keyword>
<evidence type="ECO:0000259" key="5">
    <source>
        <dbReference type="Pfam" id="PF11935"/>
    </source>
</evidence>
<evidence type="ECO:0000256" key="3">
    <source>
        <dbReference type="ARBA" id="ARBA00023242"/>
    </source>
</evidence>
<dbReference type="EMBL" id="JNBR01000141">
    <property type="protein sequence ID" value="OQR96528.1"/>
    <property type="molecule type" value="Genomic_DNA"/>
</dbReference>
<feature type="region of interest" description="Disordered" evidence="4">
    <location>
        <begin position="366"/>
        <end position="387"/>
    </location>
</feature>
<feature type="domain" description="Symplekin C-terminal" evidence="6">
    <location>
        <begin position="954"/>
        <end position="1125"/>
    </location>
</feature>
<evidence type="ECO:0000313" key="7">
    <source>
        <dbReference type="EMBL" id="OQR96528.1"/>
    </source>
</evidence>
<evidence type="ECO:0000256" key="4">
    <source>
        <dbReference type="SAM" id="MobiDB-lite"/>
    </source>
</evidence>